<comment type="function">
    <text evidence="7 9">Molecular chaperone capable of stabilizing a range of proteins. Seems to fulfill an ATP-independent, HSP70-like function in archaeal de novo protein folding.</text>
</comment>
<dbReference type="GO" id="GO:0044183">
    <property type="term" value="F:protein folding chaperone"/>
    <property type="evidence" value="ECO:0007669"/>
    <property type="project" value="TreeGrafter"/>
</dbReference>
<evidence type="ECO:0000256" key="6">
    <source>
        <dbReference type="ARBA" id="ARBA00023186"/>
    </source>
</evidence>
<dbReference type="InterPro" id="IPR002777">
    <property type="entry name" value="PFD_beta-like"/>
</dbReference>
<comment type="subcellular location">
    <subcellularLocation>
        <location evidence="1 9">Cytoplasm</location>
    </subcellularLocation>
</comment>
<dbReference type="GeneID" id="95967663"/>
<dbReference type="AlphaFoldDB" id="A0AAX4NGG3"/>
<dbReference type="HAMAP" id="MF_00307">
    <property type="entry name" value="PfdB"/>
    <property type="match status" value="1"/>
</dbReference>
<dbReference type="SUPFAM" id="SSF46579">
    <property type="entry name" value="Prefoldin"/>
    <property type="match status" value="1"/>
</dbReference>
<comment type="subunit">
    <text evidence="3 9">Heterohexamer of two alpha and four beta subunits.</text>
</comment>
<dbReference type="PANTHER" id="PTHR20903">
    <property type="entry name" value="PREFOLDIN SUBUNIT 1-RELATED"/>
    <property type="match status" value="1"/>
</dbReference>
<keyword evidence="12" id="KW-1185">Reference proteome</keyword>
<dbReference type="Proteomes" id="UP001451606">
    <property type="component" value="Chromosome"/>
</dbReference>
<dbReference type="GO" id="GO:0016272">
    <property type="term" value="C:prefoldin complex"/>
    <property type="evidence" value="ECO:0007669"/>
    <property type="project" value="UniProtKB-UniRule"/>
</dbReference>
<comment type="similarity">
    <text evidence="2 9">Belongs to the prefoldin subunit beta family.</text>
</comment>
<dbReference type="EMBL" id="CP133772">
    <property type="protein sequence ID" value="WYY00359.1"/>
    <property type="molecule type" value="Genomic_DNA"/>
</dbReference>
<evidence type="ECO:0000313" key="11">
    <source>
        <dbReference type="EMBL" id="WYY00359.1"/>
    </source>
</evidence>
<protein>
    <recommendedName>
        <fullName evidence="4 9">Prefoldin subunit beta</fullName>
    </recommendedName>
    <alternativeName>
        <fullName evidence="8 9">GimC subunit beta</fullName>
    </alternativeName>
</protein>
<dbReference type="KEGG" id="omr:OXIME_000928"/>
<dbReference type="PANTHER" id="PTHR20903:SF0">
    <property type="entry name" value="PREFOLDIN SUBUNIT 1"/>
    <property type="match status" value="1"/>
</dbReference>
<keyword evidence="6 9" id="KW-0143">Chaperone</keyword>
<evidence type="ECO:0000256" key="2">
    <source>
        <dbReference type="ARBA" id="ARBA00008045"/>
    </source>
</evidence>
<dbReference type="GO" id="GO:0005737">
    <property type="term" value="C:cytoplasm"/>
    <property type="evidence" value="ECO:0007669"/>
    <property type="project" value="UniProtKB-SubCell"/>
</dbReference>
<dbReference type="NCBIfam" id="TIGR02338">
    <property type="entry name" value="gimC_beta"/>
    <property type="match status" value="1"/>
</dbReference>
<gene>
    <name evidence="9" type="primary">pfdB</name>
    <name evidence="11" type="ORF">OXIME_000928</name>
</gene>
<evidence type="ECO:0000256" key="10">
    <source>
        <dbReference type="SAM" id="Coils"/>
    </source>
</evidence>
<keyword evidence="10" id="KW-0175">Coiled coil</keyword>
<reference evidence="11 12" key="1">
    <citation type="submission" date="2023-09" db="EMBL/GenBank/DDBJ databases">
        <authorList>
            <person name="Golyshina O.V."/>
            <person name="Lunev E.A."/>
            <person name="Bargiela R."/>
            <person name="Gaines M.C."/>
            <person name="Daum B."/>
            <person name="Bale N.J."/>
            <person name="Koenen M."/>
            <person name="Sinninghe Damst J.S."/>
            <person name="Yakimov M."/>
            <person name="Golyshin P.N."/>
        </authorList>
    </citation>
    <scope>NUCLEOTIDE SEQUENCE [LARGE SCALE GENOMIC DNA]</scope>
    <source>
        <strain evidence="11 12">M1</strain>
    </source>
</reference>
<accession>A0AAX4NGG3</accession>
<evidence type="ECO:0000313" key="12">
    <source>
        <dbReference type="Proteomes" id="UP001451606"/>
    </source>
</evidence>
<evidence type="ECO:0000256" key="5">
    <source>
        <dbReference type="ARBA" id="ARBA00022490"/>
    </source>
</evidence>
<keyword evidence="5 9" id="KW-0963">Cytoplasm</keyword>
<evidence type="ECO:0000256" key="8">
    <source>
        <dbReference type="ARBA" id="ARBA00033461"/>
    </source>
</evidence>
<proteinExistence type="inferred from homology"/>
<dbReference type="Gene3D" id="1.10.287.370">
    <property type="match status" value="1"/>
</dbReference>
<dbReference type="CDD" id="cd23162">
    <property type="entry name" value="Prefoldin_beta_GimC"/>
    <property type="match status" value="1"/>
</dbReference>
<dbReference type="RefSeq" id="WP_393970698.1">
    <property type="nucleotide sequence ID" value="NZ_CP133772.1"/>
</dbReference>
<evidence type="ECO:0000256" key="4">
    <source>
        <dbReference type="ARBA" id="ARBA00016304"/>
    </source>
</evidence>
<dbReference type="InterPro" id="IPR009053">
    <property type="entry name" value="Prefoldin"/>
</dbReference>
<name>A0AAX4NGG3_9ARCH</name>
<evidence type="ECO:0000256" key="9">
    <source>
        <dbReference type="HAMAP-Rule" id="MF_00307"/>
    </source>
</evidence>
<dbReference type="Pfam" id="PF01920">
    <property type="entry name" value="Prefoldin_2"/>
    <property type="match status" value="1"/>
</dbReference>
<dbReference type="GO" id="GO:0051082">
    <property type="term" value="F:unfolded protein binding"/>
    <property type="evidence" value="ECO:0007669"/>
    <property type="project" value="UniProtKB-UniRule"/>
</dbReference>
<dbReference type="InterPro" id="IPR012713">
    <property type="entry name" value="PfdB"/>
</dbReference>
<organism evidence="11 12">
    <name type="scientific">Oxyplasma meridianum</name>
    <dbReference type="NCBI Taxonomy" id="3073602"/>
    <lineage>
        <taxon>Archaea</taxon>
        <taxon>Methanobacteriati</taxon>
        <taxon>Thermoplasmatota</taxon>
        <taxon>Thermoplasmata</taxon>
        <taxon>Thermoplasmatales</taxon>
        <taxon>Thermoplasmataceae</taxon>
        <taxon>Oxyplasma</taxon>
    </lineage>
</organism>
<evidence type="ECO:0000256" key="7">
    <source>
        <dbReference type="ARBA" id="ARBA00025077"/>
    </source>
</evidence>
<evidence type="ECO:0000256" key="3">
    <source>
        <dbReference type="ARBA" id="ARBA00011716"/>
    </source>
</evidence>
<feature type="coiled-coil region" evidence="10">
    <location>
        <begin position="67"/>
        <end position="115"/>
    </location>
</feature>
<evidence type="ECO:0000256" key="1">
    <source>
        <dbReference type="ARBA" id="ARBA00004496"/>
    </source>
</evidence>
<sequence length="123" mass="14434">MEPNLSAYIQNQLKQAQQIETQIEQIANQRYQLDMRVKELDKTLGELGKISDDTSVFKSVGNILYKVEEKKKLIDELSEQKELSEIRLKTLEKQQKTLEEKYKELETAIRQKYEESGRGNQVN</sequence>